<keyword evidence="5" id="KW-1185">Reference proteome</keyword>
<protein>
    <recommendedName>
        <fullName evidence="3">CsbD-like domain-containing protein</fullName>
    </recommendedName>
</protein>
<evidence type="ECO:0000256" key="1">
    <source>
        <dbReference type="ARBA" id="ARBA00009129"/>
    </source>
</evidence>
<dbReference type="SUPFAM" id="SSF69047">
    <property type="entry name" value="Hypothetical protein YjbJ"/>
    <property type="match status" value="2"/>
</dbReference>
<proteinExistence type="inferred from homology"/>
<evidence type="ECO:0000313" key="4">
    <source>
        <dbReference type="EMBL" id="KAF7319217.1"/>
    </source>
</evidence>
<feature type="compositionally biased region" description="Polar residues" evidence="2">
    <location>
        <begin position="24"/>
        <end position="34"/>
    </location>
</feature>
<dbReference type="EMBL" id="JACAZE010000003">
    <property type="protein sequence ID" value="KAF7319217.1"/>
    <property type="molecule type" value="Genomic_DNA"/>
</dbReference>
<feature type="domain" description="CsbD-like" evidence="3">
    <location>
        <begin position="7"/>
        <end position="55"/>
    </location>
</feature>
<organism evidence="4 5">
    <name type="scientific">Mycena chlorophos</name>
    <name type="common">Agaric fungus</name>
    <name type="synonym">Agaricus chlorophos</name>
    <dbReference type="NCBI Taxonomy" id="658473"/>
    <lineage>
        <taxon>Eukaryota</taxon>
        <taxon>Fungi</taxon>
        <taxon>Dikarya</taxon>
        <taxon>Basidiomycota</taxon>
        <taxon>Agaricomycotina</taxon>
        <taxon>Agaricomycetes</taxon>
        <taxon>Agaricomycetidae</taxon>
        <taxon>Agaricales</taxon>
        <taxon>Marasmiineae</taxon>
        <taxon>Mycenaceae</taxon>
        <taxon>Mycena</taxon>
    </lineage>
</organism>
<name>A0A8H6WIV6_MYCCL</name>
<accession>A0A8H6WIV6</accession>
<gene>
    <name evidence="4" type="ORF">HMN09_00259000</name>
</gene>
<reference evidence="4" key="1">
    <citation type="submission" date="2020-05" db="EMBL/GenBank/DDBJ databases">
        <title>Mycena genomes resolve the evolution of fungal bioluminescence.</title>
        <authorList>
            <person name="Tsai I.J."/>
        </authorList>
    </citation>
    <scope>NUCLEOTIDE SEQUENCE</scope>
    <source>
        <strain evidence="4">110903Hualien_Pintung</strain>
    </source>
</reference>
<feature type="region of interest" description="Disordered" evidence="2">
    <location>
        <begin position="78"/>
        <end position="101"/>
    </location>
</feature>
<dbReference type="InterPro" id="IPR036629">
    <property type="entry name" value="YjbJ_sf"/>
</dbReference>
<dbReference type="Pfam" id="PF05532">
    <property type="entry name" value="CsbD"/>
    <property type="match status" value="1"/>
</dbReference>
<dbReference type="OrthoDB" id="9999611at2759"/>
<dbReference type="PANTHER" id="PTHR40460">
    <property type="entry name" value="CHROMOSOME 1, WHOLE GENOME SHOTGUN SEQUENCE"/>
    <property type="match status" value="1"/>
</dbReference>
<feature type="compositionally biased region" description="Polar residues" evidence="2">
    <location>
        <begin position="81"/>
        <end position="90"/>
    </location>
</feature>
<evidence type="ECO:0000259" key="3">
    <source>
        <dbReference type="Pfam" id="PF05532"/>
    </source>
</evidence>
<dbReference type="AlphaFoldDB" id="A0A8H6WIV6"/>
<feature type="compositionally biased region" description="Polar residues" evidence="2">
    <location>
        <begin position="1"/>
        <end position="12"/>
    </location>
</feature>
<feature type="compositionally biased region" description="Basic and acidic residues" evidence="2">
    <location>
        <begin position="35"/>
        <end position="47"/>
    </location>
</feature>
<evidence type="ECO:0000256" key="2">
    <source>
        <dbReference type="SAM" id="MobiDB-lite"/>
    </source>
</evidence>
<dbReference type="InterPro" id="IPR008462">
    <property type="entry name" value="CsbD"/>
</dbReference>
<sequence>MSSAPSQANGQMHSVKGTVVETIGNATGSESWKTSGKEEHAQGEAEVKAAQAKEYTGGAMDRAQGKFDAVVGAVTGDKTKQASGNIQDSAGQARMEANKPM</sequence>
<evidence type="ECO:0000313" key="5">
    <source>
        <dbReference type="Proteomes" id="UP000613580"/>
    </source>
</evidence>
<comment type="caution">
    <text evidence="4">The sequence shown here is derived from an EMBL/GenBank/DDBJ whole genome shotgun (WGS) entry which is preliminary data.</text>
</comment>
<dbReference type="PANTHER" id="PTHR40460:SF1">
    <property type="entry name" value="CSBD-LIKE DOMAIN-CONTAINING PROTEIN"/>
    <property type="match status" value="1"/>
</dbReference>
<dbReference type="Proteomes" id="UP000613580">
    <property type="component" value="Unassembled WGS sequence"/>
</dbReference>
<comment type="similarity">
    <text evidence="1">Belongs to the UPF0337 (CsbD) family.</text>
</comment>
<feature type="region of interest" description="Disordered" evidence="2">
    <location>
        <begin position="1"/>
        <end position="47"/>
    </location>
</feature>